<dbReference type="Proteomes" id="UP000323380">
    <property type="component" value="Unassembled WGS sequence"/>
</dbReference>
<dbReference type="Gene3D" id="1.25.40.10">
    <property type="entry name" value="Tetratricopeptide repeat domain"/>
    <property type="match status" value="2"/>
</dbReference>
<dbReference type="InterPro" id="IPR011990">
    <property type="entry name" value="TPR-like_helical_dom_sf"/>
</dbReference>
<dbReference type="RefSeq" id="WP_067904647.1">
    <property type="nucleotide sequence ID" value="NZ_VSFG01000003.1"/>
</dbReference>
<comment type="caution">
    <text evidence="1">The sequence shown here is derived from an EMBL/GenBank/DDBJ whole genome shotgun (WGS) entry which is preliminary data.</text>
</comment>
<dbReference type="EMBL" id="VSFG01000003">
    <property type="protein sequence ID" value="TYB45372.1"/>
    <property type="molecule type" value="Genomic_DNA"/>
</dbReference>
<name>A0A5D0NLP4_9ACTN</name>
<reference evidence="1 2" key="1">
    <citation type="submission" date="2019-08" db="EMBL/GenBank/DDBJ databases">
        <title>Actinomadura sp. nov. CYP1-5 isolated from mountain soil.</title>
        <authorList>
            <person name="Songsumanus A."/>
            <person name="Kuncharoen N."/>
            <person name="Kudo T."/>
            <person name="Yuki M."/>
            <person name="Igarashi Y."/>
            <person name="Tanasupawat S."/>
        </authorList>
    </citation>
    <scope>NUCLEOTIDE SEQUENCE [LARGE SCALE GENOMIC DNA]</scope>
    <source>
        <strain evidence="1 2">JCM 14158</strain>
    </source>
</reference>
<accession>A0A5D0NLP4</accession>
<proteinExistence type="predicted"/>
<dbReference type="AlphaFoldDB" id="A0A5D0NLP4"/>
<dbReference type="Pfam" id="PF14559">
    <property type="entry name" value="TPR_19"/>
    <property type="match status" value="1"/>
</dbReference>
<evidence type="ECO:0000313" key="1">
    <source>
        <dbReference type="EMBL" id="TYB45372.1"/>
    </source>
</evidence>
<organism evidence="1 2">
    <name type="scientific">Actinomadura chibensis</name>
    <dbReference type="NCBI Taxonomy" id="392828"/>
    <lineage>
        <taxon>Bacteria</taxon>
        <taxon>Bacillati</taxon>
        <taxon>Actinomycetota</taxon>
        <taxon>Actinomycetes</taxon>
        <taxon>Streptosporangiales</taxon>
        <taxon>Thermomonosporaceae</taxon>
        <taxon>Actinomadura</taxon>
    </lineage>
</organism>
<dbReference type="SUPFAM" id="SSF48452">
    <property type="entry name" value="TPR-like"/>
    <property type="match status" value="2"/>
</dbReference>
<evidence type="ECO:0000313" key="2">
    <source>
        <dbReference type="Proteomes" id="UP000323380"/>
    </source>
</evidence>
<dbReference type="InterPro" id="IPR019734">
    <property type="entry name" value="TPR_rpt"/>
</dbReference>
<gene>
    <name evidence="1" type="ORF">FXF69_18160</name>
</gene>
<protein>
    <submittedName>
        <fullName evidence="1">Tetratricopeptide repeat protein</fullName>
    </submittedName>
</protein>
<sequence length="378" mass="41049">MSSTLPKVQFLWMVEEDEARKSAVSQITVVPRAKAAETLAEFAREAADGDAGAANCHGVCLGALGRTEEAIAAFRAALAAHPRSFMARFNLAKCCFESGQLRLAMRELRTAEEHAEGTVYQRLIRQVSRGLTSWVEDRTRQAAFLRLRTAMLRERVDRGIAEPGDALGLGRALIELSAEHGDETPPGEVVAVLERAHEEDPSDAAALELLAGALAMGGPSERLTEVFRELEAVAPHSSLLERIRSAATAGPRPVDQARIQRLTQDAIGDGPEAAAAVDDLRDLSRAAPNDLNLRLVLMMAVTTRDGGLPEALDLAERLVADSDSHTTHFNVAQVHWANGDVERAQHHVRRAFDLASDDGERQDVMNLVAFLRERGPRG</sequence>
<dbReference type="SMART" id="SM00028">
    <property type="entry name" value="TPR"/>
    <property type="match status" value="3"/>
</dbReference>
<dbReference type="STRING" id="1220554.GCA_001552135_07881"/>
<keyword evidence="2" id="KW-1185">Reference proteome</keyword>